<proteinExistence type="predicted"/>
<keyword evidence="2" id="KW-0812">Transmembrane</keyword>
<gene>
    <name evidence="3" type="ORF">HYH02_001099</name>
</gene>
<protein>
    <submittedName>
        <fullName evidence="3">Uncharacterized protein</fullName>
    </submittedName>
</protein>
<accession>A0A836BCB6</accession>
<organism evidence="3 4">
    <name type="scientific">Chlamydomonas schloesseri</name>
    <dbReference type="NCBI Taxonomy" id="2026947"/>
    <lineage>
        <taxon>Eukaryota</taxon>
        <taxon>Viridiplantae</taxon>
        <taxon>Chlorophyta</taxon>
        <taxon>core chlorophytes</taxon>
        <taxon>Chlorophyceae</taxon>
        <taxon>CS clade</taxon>
        <taxon>Chlamydomonadales</taxon>
        <taxon>Chlamydomonadaceae</taxon>
        <taxon>Chlamydomonas</taxon>
    </lineage>
</organism>
<evidence type="ECO:0000256" key="1">
    <source>
        <dbReference type="SAM" id="MobiDB-lite"/>
    </source>
</evidence>
<feature type="transmembrane region" description="Helical" evidence="2">
    <location>
        <begin position="77"/>
        <end position="99"/>
    </location>
</feature>
<dbReference type="AlphaFoldDB" id="A0A836BCB6"/>
<feature type="region of interest" description="Disordered" evidence="1">
    <location>
        <begin position="29"/>
        <end position="73"/>
    </location>
</feature>
<evidence type="ECO:0000313" key="3">
    <source>
        <dbReference type="EMBL" id="KAG2454058.1"/>
    </source>
</evidence>
<evidence type="ECO:0000313" key="4">
    <source>
        <dbReference type="Proteomes" id="UP000613740"/>
    </source>
</evidence>
<keyword evidence="2" id="KW-1133">Transmembrane helix</keyword>
<evidence type="ECO:0000256" key="2">
    <source>
        <dbReference type="SAM" id="Phobius"/>
    </source>
</evidence>
<dbReference type="EMBL" id="JAEHOD010000002">
    <property type="protein sequence ID" value="KAG2454058.1"/>
    <property type="molecule type" value="Genomic_DNA"/>
</dbReference>
<name>A0A836BCB6_9CHLO</name>
<sequence length="101" mass="10650">MIASKPLANQALGSARTRCQSVVVRRSTNPLCSSPSARSIKLRASEGEPGPAKDTSPETSAARPPQRQAQEEPQRDIVIPILVAISLAGYAAVALIAFLDQ</sequence>
<keyword evidence="4" id="KW-1185">Reference proteome</keyword>
<reference evidence="3" key="1">
    <citation type="journal article" date="2020" name="bioRxiv">
        <title>Comparative genomics of Chlamydomonas.</title>
        <authorList>
            <person name="Craig R.J."/>
            <person name="Hasan A.R."/>
            <person name="Ness R.W."/>
            <person name="Keightley P.D."/>
        </authorList>
    </citation>
    <scope>NUCLEOTIDE SEQUENCE</scope>
    <source>
        <strain evidence="3">CCAP 11/173</strain>
    </source>
</reference>
<comment type="caution">
    <text evidence="3">The sequence shown here is derived from an EMBL/GenBank/DDBJ whole genome shotgun (WGS) entry which is preliminary data.</text>
</comment>
<dbReference type="Proteomes" id="UP000613740">
    <property type="component" value="Unassembled WGS sequence"/>
</dbReference>
<keyword evidence="2" id="KW-0472">Membrane</keyword>